<evidence type="ECO:0000313" key="4">
    <source>
        <dbReference type="Proteomes" id="UP000030645"/>
    </source>
</evidence>
<dbReference type="InterPro" id="IPR046960">
    <property type="entry name" value="PPR_At4g14850-like_plant"/>
</dbReference>
<dbReference type="GO" id="GO:0003723">
    <property type="term" value="F:RNA binding"/>
    <property type="evidence" value="ECO:0007669"/>
    <property type="project" value="InterPro"/>
</dbReference>
<dbReference type="PROSITE" id="PS51375">
    <property type="entry name" value="PPR"/>
    <property type="match status" value="6"/>
</dbReference>
<dbReference type="FunFam" id="1.25.40.10:FF:000031">
    <property type="entry name" value="Pentatricopeptide repeat-containing protein mitochondrial"/>
    <property type="match status" value="1"/>
</dbReference>
<gene>
    <name evidence="3" type="ORF">L484_006119</name>
</gene>
<evidence type="ECO:0000256" key="1">
    <source>
        <dbReference type="ARBA" id="ARBA00022737"/>
    </source>
</evidence>
<evidence type="ECO:0000313" key="3">
    <source>
        <dbReference type="EMBL" id="EXB93457.1"/>
    </source>
</evidence>
<name>W9S7B0_9ROSA</name>
<dbReference type="eggNOG" id="KOG4197">
    <property type="taxonomic scope" value="Eukaryota"/>
</dbReference>
<dbReference type="InterPro" id="IPR046848">
    <property type="entry name" value="E_motif"/>
</dbReference>
<dbReference type="OrthoDB" id="185373at2759"/>
<feature type="repeat" description="PPR" evidence="2">
    <location>
        <begin position="60"/>
        <end position="94"/>
    </location>
</feature>
<feature type="repeat" description="PPR" evidence="2">
    <location>
        <begin position="294"/>
        <end position="328"/>
    </location>
</feature>
<dbReference type="NCBIfam" id="TIGR00756">
    <property type="entry name" value="PPR"/>
    <property type="match status" value="7"/>
</dbReference>
<accession>W9S7B0</accession>
<keyword evidence="1" id="KW-0677">Repeat</keyword>
<dbReference type="InterPro" id="IPR011990">
    <property type="entry name" value="TPR-like_helical_dom_sf"/>
</dbReference>
<protein>
    <recommendedName>
        <fullName evidence="5">Pentatricopeptide repeat-containing protein</fullName>
    </recommendedName>
</protein>
<dbReference type="Pfam" id="PF13041">
    <property type="entry name" value="PPR_2"/>
    <property type="match status" value="3"/>
</dbReference>
<dbReference type="KEGG" id="mnt:21389559"/>
<dbReference type="Gene3D" id="1.25.40.10">
    <property type="entry name" value="Tetratricopeptide repeat domain"/>
    <property type="match status" value="4"/>
</dbReference>
<feature type="repeat" description="PPR" evidence="2">
    <location>
        <begin position="395"/>
        <end position="429"/>
    </location>
</feature>
<dbReference type="EMBL" id="KE345071">
    <property type="protein sequence ID" value="EXB93457.1"/>
    <property type="molecule type" value="Genomic_DNA"/>
</dbReference>
<sequence length="612" mass="68694">MEGYLTSLLQSSLRLNQLKQVHALVITKHPSLTPVFVKKLLDSSAVHYARRLFDKIPQPDMHIYNALVCSYSKLSMNKEALETFCSMYQSGIRVFSSTVPPVIKSCLSLRAINVGKQMHSVAISRGCDTTVFVQTALMDFYVKNDDLVSARKILDGSLVKDPGCYNCLISGYSRSGDTKAARRLFDDMPERTVVSWNSMISCYAQNEDYHEALRLIERMQAENFGPSKITLVILLSICAKLGDLEMGLGIKKKYIDDSSLRSDMIISTAILELYVKCGAVDGARREFDRMDRRDVVAWSAMLAGYAQNGRSIEAIKLFERMMNEKIKPDNAALVSALSACAQSGFVEVGERISAYVESHSFTSDVKVASALLDMHSKFGNIDKARQVFDEMRVKDIVSWNSMISGLAVNGYAEEAIHLYEKMKETGLKPDNITFSGLLTACTHAGLIELGLKFFESMKSDYGITPEIEHHACVIDLFCRSGRLKDAYEYISRMEVDSNVVIWGTLLSASRTHMNVELTESCLKKLLELEPEYYGNYVFLSNLYASIGKWEEASEVRKLMKDRKLKKEVAYSCITAGNELHKFLVGDTSHHRWNEIFSLVNELAIQLTSAGQE</sequence>
<feature type="repeat" description="PPR" evidence="2">
    <location>
        <begin position="161"/>
        <end position="191"/>
    </location>
</feature>
<reference evidence="4" key="1">
    <citation type="submission" date="2013-01" db="EMBL/GenBank/DDBJ databases">
        <title>Draft Genome Sequence of a Mulberry Tree, Morus notabilis C.K. Schneid.</title>
        <authorList>
            <person name="He N."/>
            <person name="Zhao S."/>
        </authorList>
    </citation>
    <scope>NUCLEOTIDE SEQUENCE</scope>
</reference>
<organism evidence="3 4">
    <name type="scientific">Morus notabilis</name>
    <dbReference type="NCBI Taxonomy" id="981085"/>
    <lineage>
        <taxon>Eukaryota</taxon>
        <taxon>Viridiplantae</taxon>
        <taxon>Streptophyta</taxon>
        <taxon>Embryophyta</taxon>
        <taxon>Tracheophyta</taxon>
        <taxon>Spermatophyta</taxon>
        <taxon>Magnoliopsida</taxon>
        <taxon>eudicotyledons</taxon>
        <taxon>Gunneridae</taxon>
        <taxon>Pentapetalae</taxon>
        <taxon>rosids</taxon>
        <taxon>fabids</taxon>
        <taxon>Rosales</taxon>
        <taxon>Moraceae</taxon>
        <taxon>Moreae</taxon>
        <taxon>Morus</taxon>
    </lineage>
</organism>
<dbReference type="PANTHER" id="PTHR47926:SF537">
    <property type="entry name" value="PENTACOTRIPEPTIDE-REPEAT REGION OF PRORP DOMAIN-CONTAINING PROTEIN"/>
    <property type="match status" value="1"/>
</dbReference>
<feature type="repeat" description="PPR" evidence="2">
    <location>
        <begin position="192"/>
        <end position="226"/>
    </location>
</feature>
<dbReference type="FunFam" id="1.25.40.10:FF:001093">
    <property type="entry name" value="Pentatricopeptide repeat-containing protein At2g34400"/>
    <property type="match status" value="1"/>
</dbReference>
<dbReference type="Pfam" id="PF01535">
    <property type="entry name" value="PPR"/>
    <property type="match status" value="3"/>
</dbReference>
<dbReference type="GO" id="GO:0009451">
    <property type="term" value="P:RNA modification"/>
    <property type="evidence" value="ECO:0007669"/>
    <property type="project" value="InterPro"/>
</dbReference>
<feature type="repeat" description="PPR" evidence="2">
    <location>
        <begin position="364"/>
        <end position="394"/>
    </location>
</feature>
<dbReference type="SUPFAM" id="SSF48452">
    <property type="entry name" value="TPR-like"/>
    <property type="match status" value="2"/>
</dbReference>
<evidence type="ECO:0000256" key="2">
    <source>
        <dbReference type="PROSITE-ProRule" id="PRU00708"/>
    </source>
</evidence>
<proteinExistence type="predicted"/>
<dbReference type="AlphaFoldDB" id="W9S7B0"/>
<dbReference type="Pfam" id="PF20431">
    <property type="entry name" value="E_motif"/>
    <property type="match status" value="1"/>
</dbReference>
<keyword evidence="4" id="KW-1185">Reference proteome</keyword>
<dbReference type="Proteomes" id="UP000030645">
    <property type="component" value="Unassembled WGS sequence"/>
</dbReference>
<dbReference type="PANTHER" id="PTHR47926">
    <property type="entry name" value="PENTATRICOPEPTIDE REPEAT-CONTAINING PROTEIN"/>
    <property type="match status" value="1"/>
</dbReference>
<evidence type="ECO:0008006" key="5">
    <source>
        <dbReference type="Google" id="ProtNLM"/>
    </source>
</evidence>
<dbReference type="InterPro" id="IPR002885">
    <property type="entry name" value="PPR_rpt"/>
</dbReference>